<evidence type="ECO:0000313" key="7">
    <source>
        <dbReference type="EMBL" id="KZZ96627.1"/>
    </source>
</evidence>
<name>A0A168CHZ7_9HYPO</name>
<accession>A0A168CHZ7</accession>
<dbReference type="OrthoDB" id="2117453at2759"/>
<feature type="transmembrane region" description="Helical" evidence="5">
    <location>
        <begin position="49"/>
        <end position="77"/>
    </location>
</feature>
<keyword evidence="8" id="KW-1185">Reference proteome</keyword>
<evidence type="ECO:0000256" key="4">
    <source>
        <dbReference type="ARBA" id="ARBA00023136"/>
    </source>
</evidence>
<evidence type="ECO:0000313" key="8">
    <source>
        <dbReference type="Proteomes" id="UP000078544"/>
    </source>
</evidence>
<dbReference type="Pfam" id="PF01284">
    <property type="entry name" value="MARVEL"/>
    <property type="match status" value="1"/>
</dbReference>
<evidence type="ECO:0000256" key="3">
    <source>
        <dbReference type="ARBA" id="ARBA00022989"/>
    </source>
</evidence>
<dbReference type="InterPro" id="IPR008253">
    <property type="entry name" value="Marvel"/>
</dbReference>
<keyword evidence="2 5" id="KW-0812">Transmembrane</keyword>
<evidence type="ECO:0000256" key="1">
    <source>
        <dbReference type="ARBA" id="ARBA00004141"/>
    </source>
</evidence>
<dbReference type="Proteomes" id="UP000078544">
    <property type="component" value="Unassembled WGS sequence"/>
</dbReference>
<evidence type="ECO:0000256" key="5">
    <source>
        <dbReference type="SAM" id="Phobius"/>
    </source>
</evidence>
<dbReference type="PANTHER" id="PTHR37451:SF1">
    <property type="entry name" value="MARVEL DOMAIN-CONTAINING PROTEIN"/>
    <property type="match status" value="1"/>
</dbReference>
<feature type="transmembrane region" description="Helical" evidence="5">
    <location>
        <begin position="20"/>
        <end position="42"/>
    </location>
</feature>
<feature type="transmembrane region" description="Helical" evidence="5">
    <location>
        <begin position="97"/>
        <end position="121"/>
    </location>
</feature>
<organism evidence="7 8">
    <name type="scientific">Moelleriella libera RCEF 2490</name>
    <dbReference type="NCBI Taxonomy" id="1081109"/>
    <lineage>
        <taxon>Eukaryota</taxon>
        <taxon>Fungi</taxon>
        <taxon>Dikarya</taxon>
        <taxon>Ascomycota</taxon>
        <taxon>Pezizomycotina</taxon>
        <taxon>Sordariomycetes</taxon>
        <taxon>Hypocreomycetidae</taxon>
        <taxon>Hypocreales</taxon>
        <taxon>Clavicipitaceae</taxon>
        <taxon>Moelleriella</taxon>
    </lineage>
</organism>
<dbReference type="GO" id="GO:0016020">
    <property type="term" value="C:membrane"/>
    <property type="evidence" value="ECO:0007669"/>
    <property type="project" value="UniProtKB-SubCell"/>
</dbReference>
<comment type="caution">
    <text evidence="7">The sequence shown here is derived from an EMBL/GenBank/DDBJ whole genome shotgun (WGS) entry which is preliminary data.</text>
</comment>
<dbReference type="EMBL" id="AZGY01000007">
    <property type="protein sequence ID" value="KZZ96627.1"/>
    <property type="molecule type" value="Genomic_DNA"/>
</dbReference>
<comment type="subcellular location">
    <subcellularLocation>
        <location evidence="1">Membrane</location>
        <topology evidence="1">Multi-pass membrane protein</topology>
    </subcellularLocation>
</comment>
<reference evidence="7 8" key="1">
    <citation type="journal article" date="2016" name="Genome Biol. Evol.">
        <title>Divergent and convergent evolution of fungal pathogenicity.</title>
        <authorList>
            <person name="Shang Y."/>
            <person name="Xiao G."/>
            <person name="Zheng P."/>
            <person name="Cen K."/>
            <person name="Zhan S."/>
            <person name="Wang C."/>
        </authorList>
    </citation>
    <scope>NUCLEOTIDE SEQUENCE [LARGE SCALE GENOMIC DNA]</scope>
    <source>
        <strain evidence="7 8">RCEF 2490</strain>
    </source>
</reference>
<protein>
    <submittedName>
        <fullName evidence="7">MARVEL-like domain protein</fullName>
    </submittedName>
</protein>
<dbReference type="PANTHER" id="PTHR37451">
    <property type="entry name" value="MARVEL DOMAIN"/>
    <property type="match status" value="1"/>
</dbReference>
<dbReference type="STRING" id="1081109.A0A168CHZ7"/>
<feature type="domain" description="MARVEL" evidence="6">
    <location>
        <begin position="17"/>
        <end position="115"/>
    </location>
</feature>
<evidence type="ECO:0000256" key="2">
    <source>
        <dbReference type="ARBA" id="ARBA00022692"/>
    </source>
</evidence>
<gene>
    <name evidence="7" type="ORF">AAL_03856</name>
</gene>
<dbReference type="AlphaFoldDB" id="A0A168CHZ7"/>
<keyword evidence="4 5" id="KW-0472">Membrane</keyword>
<evidence type="ECO:0000259" key="6">
    <source>
        <dbReference type="Pfam" id="PF01284"/>
    </source>
</evidence>
<proteinExistence type="predicted"/>
<keyword evidence="3 5" id="KW-1133">Transmembrane helix</keyword>
<sequence length="142" mass="15477">MEPAVNNLNGRFFSFIERPSSVNFMLFNTVWTILVLVYLGVVPIVMSSLYIGIVTLPLLAVTTIFWFSGSIAIAAYLGAGTCDNSSTFCSVYKAAQAATAFGFFIWVMFTVLLVFEILAFLRSGRGRATADAKGTQMTTQTV</sequence>